<evidence type="ECO:0000259" key="3">
    <source>
        <dbReference type="Pfam" id="PF11611"/>
    </source>
</evidence>
<accession>A0A380H6X5</accession>
<reference evidence="4 5" key="1">
    <citation type="submission" date="2018-06" db="EMBL/GenBank/DDBJ databases">
        <authorList>
            <consortium name="Pathogen Informatics"/>
            <person name="Doyle S."/>
        </authorList>
    </citation>
    <scope>NUCLEOTIDE SEQUENCE [LARGE SCALE GENOMIC DNA]</scope>
    <source>
        <strain evidence="4 5">NCTC11807</strain>
    </source>
</reference>
<evidence type="ECO:0000313" key="5">
    <source>
        <dbReference type="Proteomes" id="UP000255425"/>
    </source>
</evidence>
<evidence type="ECO:0000256" key="2">
    <source>
        <dbReference type="SAM" id="MobiDB-lite"/>
    </source>
</evidence>
<dbReference type="EMBL" id="UHDZ01000001">
    <property type="protein sequence ID" value="SUM73494.1"/>
    <property type="molecule type" value="Genomic_DNA"/>
</dbReference>
<feature type="region of interest" description="Disordered" evidence="2">
    <location>
        <begin position="80"/>
        <end position="125"/>
    </location>
</feature>
<dbReference type="InterPro" id="IPR029050">
    <property type="entry name" value="Immunoprotect_excell_Ig-like"/>
</dbReference>
<feature type="region of interest" description="Disordered" evidence="2">
    <location>
        <begin position="48"/>
        <end position="67"/>
    </location>
</feature>
<evidence type="ECO:0000313" key="4">
    <source>
        <dbReference type="EMBL" id="SUM73494.1"/>
    </source>
</evidence>
<feature type="compositionally biased region" description="Polar residues" evidence="2">
    <location>
        <begin position="114"/>
        <end position="125"/>
    </location>
</feature>
<dbReference type="Proteomes" id="UP000255425">
    <property type="component" value="Unassembled WGS sequence"/>
</dbReference>
<feature type="region of interest" description="Disordered" evidence="2">
    <location>
        <begin position="1"/>
        <end position="20"/>
    </location>
</feature>
<keyword evidence="5" id="KW-1185">Reference proteome</keyword>
<dbReference type="Pfam" id="PF11611">
    <property type="entry name" value="DUF4352"/>
    <property type="match status" value="1"/>
</dbReference>
<feature type="compositionally biased region" description="Polar residues" evidence="2">
    <location>
        <begin position="54"/>
        <end position="67"/>
    </location>
</feature>
<dbReference type="InterPro" id="IPR029051">
    <property type="entry name" value="DUF4352"/>
</dbReference>
<name>A0A380H6X5_9STAP</name>
<dbReference type="AlphaFoldDB" id="A0A380H6X5"/>
<organism evidence="4 5">
    <name type="scientific">Staphylococcus saccharolyticus</name>
    <dbReference type="NCBI Taxonomy" id="33028"/>
    <lineage>
        <taxon>Bacteria</taxon>
        <taxon>Bacillati</taxon>
        <taxon>Bacillota</taxon>
        <taxon>Bacilli</taxon>
        <taxon>Bacillales</taxon>
        <taxon>Staphylococcaceae</taxon>
        <taxon>Staphylococcus</taxon>
    </lineage>
</organism>
<protein>
    <submittedName>
        <fullName evidence="4">Telomeric repeat-binding factor 2</fullName>
    </submittedName>
</protein>
<dbReference type="Gene3D" id="2.60.40.1240">
    <property type="match status" value="1"/>
</dbReference>
<proteinExistence type="predicted"/>
<evidence type="ECO:0000256" key="1">
    <source>
        <dbReference type="ARBA" id="ARBA00022729"/>
    </source>
</evidence>
<sequence length="125" mass="13150">MTVNSVENMKSVGPSALPTNAKDTFVTVDVTGNKALTIDSNMFKLKSGGKSLEADSQGSMSANQNEDGSIENSFFLEQVNPDSTTQGKGKTIAVSSKKDEGQNNLVTPLEAENKTSNSNVISCSN</sequence>
<keyword evidence="1" id="KW-0732">Signal</keyword>
<gene>
    <name evidence="4" type="ORF">NCTC11807_02179</name>
</gene>
<feature type="domain" description="DUF4352" evidence="3">
    <location>
        <begin position="1"/>
        <end position="88"/>
    </location>
</feature>